<comment type="caution">
    <text evidence="2">The sequence shown here is derived from an EMBL/GenBank/DDBJ whole genome shotgun (WGS) entry which is preliminary data.</text>
</comment>
<accession>A0A7W4V1T0</accession>
<evidence type="ECO:0000313" key="3">
    <source>
        <dbReference type="Proteomes" id="UP000529310"/>
    </source>
</evidence>
<dbReference type="AlphaFoldDB" id="A0A7W4V1T0"/>
<evidence type="ECO:0000313" key="2">
    <source>
        <dbReference type="EMBL" id="MBB2975255.1"/>
    </source>
</evidence>
<protein>
    <recommendedName>
        <fullName evidence="4">UspA domain-containing protein</fullName>
    </recommendedName>
</protein>
<organism evidence="2 3">
    <name type="scientific">Microbacterium endophyticum</name>
    <dbReference type="NCBI Taxonomy" id="1526412"/>
    <lineage>
        <taxon>Bacteria</taxon>
        <taxon>Bacillati</taxon>
        <taxon>Actinomycetota</taxon>
        <taxon>Actinomycetes</taxon>
        <taxon>Micrococcales</taxon>
        <taxon>Microbacteriaceae</taxon>
        <taxon>Microbacterium</taxon>
    </lineage>
</organism>
<name>A0A7W4V1T0_9MICO</name>
<dbReference type="SUPFAM" id="SSF52402">
    <property type="entry name" value="Adenine nucleotide alpha hydrolases-like"/>
    <property type="match status" value="1"/>
</dbReference>
<reference evidence="2 3" key="1">
    <citation type="submission" date="2020-08" db="EMBL/GenBank/DDBJ databases">
        <title>Sequencing the genomes of 1000 actinobacteria strains.</title>
        <authorList>
            <person name="Klenk H.-P."/>
        </authorList>
    </citation>
    <scope>NUCLEOTIDE SEQUENCE [LARGE SCALE GENOMIC DNA]</scope>
    <source>
        <strain evidence="2 3">DSM 27099</strain>
    </source>
</reference>
<dbReference type="EMBL" id="JACHWQ010000002">
    <property type="protein sequence ID" value="MBB2975255.1"/>
    <property type="molecule type" value="Genomic_DNA"/>
</dbReference>
<sequence>MPVVTVRVDPGTGSSQSSGHQEIVLHGPISHTLAGFAQRDDLLVIGTGKTGFIHARGYGARGIQIASSTRSSVAVVPDVDLRFRAGVIAGIDHAETAELVASVAGAEAAALGEPLQLIHSSFGRESAKAPSELATAAATVKNRWPGLVVRTRITARPPAEALLDASRNATILVLGPGCSQPDSPFALVIHDVLVNINAPVLIARMAFASAEPPADRLTLSTKE</sequence>
<feature type="region of interest" description="Disordered" evidence="1">
    <location>
        <begin position="1"/>
        <end position="20"/>
    </location>
</feature>
<gene>
    <name evidence="2" type="ORF">FHX49_000821</name>
</gene>
<dbReference type="Proteomes" id="UP000529310">
    <property type="component" value="Unassembled WGS sequence"/>
</dbReference>
<evidence type="ECO:0000256" key="1">
    <source>
        <dbReference type="SAM" id="MobiDB-lite"/>
    </source>
</evidence>
<dbReference type="Gene3D" id="3.40.50.12370">
    <property type="match status" value="1"/>
</dbReference>
<evidence type="ECO:0008006" key="4">
    <source>
        <dbReference type="Google" id="ProtNLM"/>
    </source>
</evidence>
<proteinExistence type="predicted"/>
<keyword evidence="3" id="KW-1185">Reference proteome</keyword>
<dbReference type="RefSeq" id="WP_165140102.1">
    <property type="nucleotide sequence ID" value="NZ_CP049255.1"/>
</dbReference>